<evidence type="ECO:0000313" key="15">
    <source>
        <dbReference type="EMBL" id="CAE7221081.1"/>
    </source>
</evidence>
<keyword evidence="5 12" id="KW-0812">Transmembrane</keyword>
<keyword evidence="4" id="KW-1003">Cell membrane</keyword>
<feature type="signal peptide" evidence="13">
    <location>
        <begin position="1"/>
        <end position="19"/>
    </location>
</feature>
<feature type="transmembrane region" description="Helical" evidence="12">
    <location>
        <begin position="295"/>
        <end position="317"/>
    </location>
</feature>
<evidence type="ECO:0000256" key="10">
    <source>
        <dbReference type="ARBA" id="ARBA00023303"/>
    </source>
</evidence>
<dbReference type="GO" id="GO:0004888">
    <property type="term" value="F:transmembrane signaling receptor activity"/>
    <property type="evidence" value="ECO:0007669"/>
    <property type="project" value="InterPro"/>
</dbReference>
<dbReference type="GO" id="GO:0005230">
    <property type="term" value="F:extracellular ligand-gated monoatomic ion channel activity"/>
    <property type="evidence" value="ECO:0007669"/>
    <property type="project" value="InterPro"/>
</dbReference>
<dbReference type="CDD" id="cd18989">
    <property type="entry name" value="LGIC_ECD_cation"/>
    <property type="match status" value="1"/>
</dbReference>
<dbReference type="Gene3D" id="1.20.58.390">
    <property type="entry name" value="Neurotransmitter-gated ion-channel transmembrane domain"/>
    <property type="match status" value="1"/>
</dbReference>
<dbReference type="InterPro" id="IPR038050">
    <property type="entry name" value="Neuro_actylchol_rec"/>
</dbReference>
<evidence type="ECO:0000256" key="1">
    <source>
        <dbReference type="ARBA" id="ARBA00004141"/>
    </source>
</evidence>
<dbReference type="Gene3D" id="2.70.170.10">
    <property type="entry name" value="Neurotransmitter-gated ion-channel ligand-binding domain"/>
    <property type="match status" value="1"/>
</dbReference>
<dbReference type="InterPro" id="IPR002048">
    <property type="entry name" value="EF_hand_dom"/>
</dbReference>
<feature type="chain" id="PRO_5033033887" evidence="13">
    <location>
        <begin position="20"/>
        <end position="517"/>
    </location>
</feature>
<dbReference type="PANTHER" id="PTHR18945">
    <property type="entry name" value="NEUROTRANSMITTER GATED ION CHANNEL"/>
    <property type="match status" value="1"/>
</dbReference>
<feature type="region of interest" description="Disordered" evidence="11">
    <location>
        <begin position="367"/>
        <end position="389"/>
    </location>
</feature>
<evidence type="ECO:0000256" key="2">
    <source>
        <dbReference type="ARBA" id="ARBA00004236"/>
    </source>
</evidence>
<evidence type="ECO:0000256" key="4">
    <source>
        <dbReference type="ARBA" id="ARBA00022475"/>
    </source>
</evidence>
<keyword evidence="9 12" id="KW-0472">Membrane</keyword>
<dbReference type="Pfam" id="PF02931">
    <property type="entry name" value="Neur_chan_LBD"/>
    <property type="match status" value="1"/>
</dbReference>
<dbReference type="GO" id="GO:0005886">
    <property type="term" value="C:plasma membrane"/>
    <property type="evidence" value="ECO:0007669"/>
    <property type="project" value="UniProtKB-SubCell"/>
</dbReference>
<dbReference type="GO" id="GO:0005509">
    <property type="term" value="F:calcium ion binding"/>
    <property type="evidence" value="ECO:0007669"/>
    <property type="project" value="InterPro"/>
</dbReference>
<keyword evidence="8" id="KW-0406">Ion transport</keyword>
<keyword evidence="16" id="KW-1185">Reference proteome</keyword>
<keyword evidence="6 13" id="KW-0732">Signal</keyword>
<feature type="transmembrane region" description="Helical" evidence="12">
    <location>
        <begin position="258"/>
        <end position="275"/>
    </location>
</feature>
<evidence type="ECO:0000256" key="12">
    <source>
        <dbReference type="SAM" id="Phobius"/>
    </source>
</evidence>
<keyword evidence="10" id="KW-0407">Ion channel</keyword>
<comment type="caution">
    <text evidence="15">The sequence shown here is derived from an EMBL/GenBank/DDBJ whole genome shotgun (WGS) entry which is preliminary data.</text>
</comment>
<dbReference type="SUPFAM" id="SSF47473">
    <property type="entry name" value="EF-hand"/>
    <property type="match status" value="1"/>
</dbReference>
<dbReference type="CDD" id="cd00051">
    <property type="entry name" value="EFh"/>
    <property type="match status" value="1"/>
</dbReference>
<dbReference type="InterPro" id="IPR011992">
    <property type="entry name" value="EF-hand-dom_pair"/>
</dbReference>
<feature type="transmembrane region" description="Helical" evidence="12">
    <location>
        <begin position="495"/>
        <end position="514"/>
    </location>
</feature>
<dbReference type="PRINTS" id="PR00253">
    <property type="entry name" value="GABAARECEPTR"/>
</dbReference>
<proteinExistence type="predicted"/>
<gene>
    <name evidence="15" type="primary">Rdl</name>
    <name evidence="15" type="ORF">SNEC2469_LOCUS2827</name>
</gene>
<sequence length="517" mass="59131">MWRLHLLSLGIATSSPAQCRWQTERLNDLTAFPHYDNGTRPYMYEGQAVNVSVQLYIAAIQEVDQKGQQLALEGYFRWRWIDPRLAHTDNCGPLTLQLPAESVWMPDIYIDNSVSEWYGAGSLWLSPEGEAYRSVRFSHRLRCPMEFHLLPFDRQRCFVMIASYSSSIADINTGEFADGAAILPEGYGGTTEWKLEKLESEVTTEWFGAGEYRQGFRYVWVYLTLERRPNALIVFVFFTCLAFALVSWVGLFINPTAAPARVAIGVIPVLIMLNLESSVTSQLPPLNYMTWLTSFLFTIKLFSMTVVFEYGLVSWLMMIEGQRVRKFEAMKQMAIALKRDTEELQGHTAEEMVEWDEDDDEEVNLQVAQETEESHAPAEKLQAQRSKSTVSLASRRKAVVLSKGPEQIQEVWDMFDKDGSGCFDQHEIQLGFRKLGQYLSMDQVKRMFFRLGVDSATLDGEAFQRMLLDLNLYLPGTPFTLSYWERPPSLQVDIAFRYIYILALAVVTITWLALAGS</sequence>
<comment type="subcellular location">
    <subcellularLocation>
        <location evidence="2">Cell membrane</location>
    </subcellularLocation>
    <subcellularLocation>
        <location evidence="1">Membrane</location>
        <topology evidence="1">Multi-pass membrane protein</topology>
    </subcellularLocation>
</comment>
<dbReference type="InterPro" id="IPR036734">
    <property type="entry name" value="Neur_chan_lig-bd_sf"/>
</dbReference>
<evidence type="ECO:0000256" key="7">
    <source>
        <dbReference type="ARBA" id="ARBA00022989"/>
    </source>
</evidence>
<dbReference type="PRINTS" id="PR00252">
    <property type="entry name" value="NRIONCHANNEL"/>
</dbReference>
<dbReference type="PROSITE" id="PS50222">
    <property type="entry name" value="EF_HAND_2"/>
    <property type="match status" value="1"/>
</dbReference>
<evidence type="ECO:0000256" key="6">
    <source>
        <dbReference type="ARBA" id="ARBA00022729"/>
    </source>
</evidence>
<accession>A0A812K5X6</accession>
<keyword evidence="3" id="KW-0813">Transport</keyword>
<evidence type="ECO:0000313" key="16">
    <source>
        <dbReference type="Proteomes" id="UP000601435"/>
    </source>
</evidence>
<dbReference type="Pfam" id="PF02932">
    <property type="entry name" value="Neur_chan_memb"/>
    <property type="match status" value="1"/>
</dbReference>
<dbReference type="Proteomes" id="UP000601435">
    <property type="component" value="Unassembled WGS sequence"/>
</dbReference>
<name>A0A812K5X6_9DINO</name>
<evidence type="ECO:0000256" key="8">
    <source>
        <dbReference type="ARBA" id="ARBA00023065"/>
    </source>
</evidence>
<keyword evidence="7 12" id="KW-1133">Transmembrane helix</keyword>
<evidence type="ECO:0000256" key="9">
    <source>
        <dbReference type="ARBA" id="ARBA00023136"/>
    </source>
</evidence>
<dbReference type="InterPro" id="IPR006202">
    <property type="entry name" value="Neur_chan_lig-bd"/>
</dbReference>
<organism evidence="15 16">
    <name type="scientific">Symbiodinium necroappetens</name>
    <dbReference type="NCBI Taxonomy" id="1628268"/>
    <lineage>
        <taxon>Eukaryota</taxon>
        <taxon>Sar</taxon>
        <taxon>Alveolata</taxon>
        <taxon>Dinophyceae</taxon>
        <taxon>Suessiales</taxon>
        <taxon>Symbiodiniaceae</taxon>
        <taxon>Symbiodinium</taxon>
    </lineage>
</organism>
<evidence type="ECO:0000259" key="14">
    <source>
        <dbReference type="PROSITE" id="PS50222"/>
    </source>
</evidence>
<dbReference type="InterPro" id="IPR006028">
    <property type="entry name" value="GABAA/Glycine_rcpt"/>
</dbReference>
<evidence type="ECO:0000256" key="13">
    <source>
        <dbReference type="SAM" id="SignalP"/>
    </source>
</evidence>
<dbReference type="SUPFAM" id="SSF90112">
    <property type="entry name" value="Neurotransmitter-gated ion-channel transmembrane pore"/>
    <property type="match status" value="1"/>
</dbReference>
<dbReference type="InterPro" id="IPR006029">
    <property type="entry name" value="Neurotrans-gated_channel_TM"/>
</dbReference>
<dbReference type="AlphaFoldDB" id="A0A812K5X6"/>
<evidence type="ECO:0000256" key="5">
    <source>
        <dbReference type="ARBA" id="ARBA00022692"/>
    </source>
</evidence>
<dbReference type="InterPro" id="IPR006201">
    <property type="entry name" value="Neur_channel"/>
</dbReference>
<dbReference type="OrthoDB" id="410315at2759"/>
<reference evidence="15" key="1">
    <citation type="submission" date="2021-02" db="EMBL/GenBank/DDBJ databases">
        <authorList>
            <person name="Dougan E. K."/>
            <person name="Rhodes N."/>
            <person name="Thang M."/>
            <person name="Chan C."/>
        </authorList>
    </citation>
    <scope>NUCLEOTIDE SEQUENCE</scope>
</reference>
<evidence type="ECO:0000256" key="11">
    <source>
        <dbReference type="SAM" id="MobiDB-lite"/>
    </source>
</evidence>
<dbReference type="EMBL" id="CAJNJA010007161">
    <property type="protein sequence ID" value="CAE7221081.1"/>
    <property type="molecule type" value="Genomic_DNA"/>
</dbReference>
<feature type="transmembrane region" description="Helical" evidence="12">
    <location>
        <begin position="231"/>
        <end position="251"/>
    </location>
</feature>
<evidence type="ECO:0000256" key="3">
    <source>
        <dbReference type="ARBA" id="ARBA00022448"/>
    </source>
</evidence>
<dbReference type="SUPFAM" id="SSF63712">
    <property type="entry name" value="Nicotinic receptor ligand binding domain-like"/>
    <property type="match status" value="1"/>
</dbReference>
<dbReference type="Gene3D" id="1.10.238.10">
    <property type="entry name" value="EF-hand"/>
    <property type="match status" value="1"/>
</dbReference>
<dbReference type="InterPro" id="IPR036719">
    <property type="entry name" value="Neuro-gated_channel_TM_sf"/>
</dbReference>
<protein>
    <submittedName>
        <fullName evidence="15">Rdl protein</fullName>
    </submittedName>
</protein>
<feature type="domain" description="EF-hand" evidence="14">
    <location>
        <begin position="403"/>
        <end position="438"/>
    </location>
</feature>